<organism evidence="13 14">
    <name type="scientific">Kwoniella heveanensis BCC8398</name>
    <dbReference type="NCBI Taxonomy" id="1296120"/>
    <lineage>
        <taxon>Eukaryota</taxon>
        <taxon>Fungi</taxon>
        <taxon>Dikarya</taxon>
        <taxon>Basidiomycota</taxon>
        <taxon>Agaricomycotina</taxon>
        <taxon>Tremellomycetes</taxon>
        <taxon>Tremellales</taxon>
        <taxon>Cryptococcaceae</taxon>
        <taxon>Kwoniella</taxon>
    </lineage>
</organism>
<keyword evidence="2" id="KW-0813">Transport</keyword>
<feature type="region of interest" description="Disordered" evidence="11">
    <location>
        <begin position="215"/>
        <end position="235"/>
    </location>
</feature>
<feature type="compositionally biased region" description="Low complexity" evidence="11">
    <location>
        <begin position="528"/>
        <end position="543"/>
    </location>
</feature>
<keyword evidence="7 9" id="KW-0496">Mitochondrion</keyword>
<evidence type="ECO:0000256" key="10">
    <source>
        <dbReference type="SAM" id="Coils"/>
    </source>
</evidence>
<feature type="region of interest" description="Disordered" evidence="11">
    <location>
        <begin position="1"/>
        <end position="54"/>
    </location>
</feature>
<dbReference type="GO" id="GO:0005789">
    <property type="term" value="C:endoplasmic reticulum membrane"/>
    <property type="evidence" value="ECO:0007669"/>
    <property type="project" value="UniProtKB-SubCell"/>
</dbReference>
<evidence type="ECO:0000313" key="13">
    <source>
        <dbReference type="EMBL" id="OCF30475.1"/>
    </source>
</evidence>
<dbReference type="OrthoDB" id="3356905at2759"/>
<evidence type="ECO:0000256" key="5">
    <source>
        <dbReference type="ARBA" id="ARBA00023055"/>
    </source>
</evidence>
<evidence type="ECO:0000256" key="9">
    <source>
        <dbReference type="HAMAP-Rule" id="MF_03104"/>
    </source>
</evidence>
<feature type="compositionally biased region" description="Low complexity" evidence="11">
    <location>
        <begin position="42"/>
        <end position="53"/>
    </location>
</feature>
<keyword evidence="3 9" id="KW-1000">Mitochondrion outer membrane</keyword>
<dbReference type="PANTHER" id="PTHR28204:SF1">
    <property type="entry name" value="MITOCHONDRIAL DISTRIBUTION AND MORPHOLOGY PROTEIN 12"/>
    <property type="match status" value="1"/>
</dbReference>
<dbReference type="GO" id="GO:0032865">
    <property type="term" value="C:ERMES complex"/>
    <property type="evidence" value="ECO:0007669"/>
    <property type="project" value="UniProtKB-UniRule"/>
</dbReference>
<feature type="domain" description="SMP-LTD" evidence="12">
    <location>
        <begin position="1"/>
        <end position="630"/>
    </location>
</feature>
<evidence type="ECO:0000256" key="1">
    <source>
        <dbReference type="ARBA" id="ARBA00004370"/>
    </source>
</evidence>
<proteinExistence type="inferred from homology"/>
<feature type="coiled-coil region" evidence="10">
    <location>
        <begin position="109"/>
        <end position="148"/>
    </location>
</feature>
<evidence type="ECO:0000256" key="11">
    <source>
        <dbReference type="SAM" id="MobiDB-lite"/>
    </source>
</evidence>
<dbReference type="GO" id="GO:0045040">
    <property type="term" value="P:protein insertion into mitochondrial outer membrane"/>
    <property type="evidence" value="ECO:0007669"/>
    <property type="project" value="UniProtKB-UniRule"/>
</dbReference>
<dbReference type="PROSITE" id="PS51847">
    <property type="entry name" value="SMP"/>
    <property type="match status" value="1"/>
</dbReference>
<protein>
    <recommendedName>
        <fullName evidence="9">Mitochondrial distribution and morphology protein 12</fullName>
    </recommendedName>
    <alternativeName>
        <fullName evidence="9">Mitochondrial inheritance component MDM12</fullName>
    </alternativeName>
</protein>
<feature type="region of interest" description="Disordered" evidence="11">
    <location>
        <begin position="528"/>
        <end position="574"/>
    </location>
</feature>
<reference evidence="13 14" key="1">
    <citation type="submission" date="2013-07" db="EMBL/GenBank/DDBJ databases">
        <title>The Genome Sequence of Cryptococcus heveanensis BCC8398.</title>
        <authorList>
            <consortium name="The Broad Institute Genome Sequencing Platform"/>
            <person name="Cuomo C."/>
            <person name="Litvintseva A."/>
            <person name="Chen Y."/>
            <person name="Heitman J."/>
            <person name="Sun S."/>
            <person name="Springer D."/>
            <person name="Dromer F."/>
            <person name="Young S.K."/>
            <person name="Zeng Q."/>
            <person name="Gargeya S."/>
            <person name="Fitzgerald M."/>
            <person name="Abouelleil A."/>
            <person name="Alvarado L."/>
            <person name="Berlin A.M."/>
            <person name="Chapman S.B."/>
            <person name="Dewar J."/>
            <person name="Goldberg J."/>
            <person name="Griggs A."/>
            <person name="Gujja S."/>
            <person name="Hansen M."/>
            <person name="Howarth C."/>
            <person name="Imamovic A."/>
            <person name="Larimer J."/>
            <person name="McCowan C."/>
            <person name="Murphy C."/>
            <person name="Pearson M."/>
            <person name="Priest M."/>
            <person name="Roberts A."/>
            <person name="Saif S."/>
            <person name="Shea T."/>
            <person name="Sykes S."/>
            <person name="Wortman J."/>
            <person name="Nusbaum C."/>
            <person name="Birren B."/>
        </authorList>
    </citation>
    <scope>NUCLEOTIDE SEQUENCE [LARGE SCALE GENOMIC DNA]</scope>
    <source>
        <strain evidence="13 14">BCC8398</strain>
    </source>
</reference>
<feature type="compositionally biased region" description="Low complexity" evidence="11">
    <location>
        <begin position="443"/>
        <end position="456"/>
    </location>
</feature>
<feature type="compositionally biased region" description="Low complexity" evidence="11">
    <location>
        <begin position="551"/>
        <end position="562"/>
    </location>
</feature>
<feature type="compositionally biased region" description="Polar residues" evidence="11">
    <location>
        <begin position="19"/>
        <end position="39"/>
    </location>
</feature>
<sequence>MSIDINWSLLSEPDYPTAGPSNSNGGQSYQAASSSTDPNLTPPGSGIGSTSSPEDALASSLIQILNAQLSSAKRPSFIGPVTVTSFSFGANGPDLEIKDIRDVWRVLDEGDEEGDLEAEEAEARRLEEEAIEREKEELRSELDGERYELVSPISNDYPTAIGYGNRYDQGWSETEMYRGTGQNDMEMDMDVDDEVSHVEDNLTDVRYRRRSAGEGMISGRNRGRGLGGGRRGGPSNSGVYTRAHGHFNSMANVVAGSSTPARGIARSTSNPVAVGLVPTPGSRSFVPFHFDPNNEPSLAGGLSQSQSQSHLPSTPGLFSPRIGMGIGIGTGLGFGGSQVGLHTGETPSQRAGPTRSRAGSVASMPIPSSAAALNALHHQSQGGAYRSSISRAQSQARGGAGVYHRKASNEHGRAHIHANVQGNWTETRDTTQLSPPPSPPAHPSGLPRPSTTSSSIPSLQLHLHLSHASDLNLTLLTSLQVNYPSKLFMALPLKLSITGFQLEGEIVMAYSGDKHRVHLTILDDISNSSSNTASSSSNPHSQNTANNSTHPLSNLNPASSLSTATGPSEDRRNLPIGQRLLPSLQIESEIGHADAHVLRNVGKVERFIVDVIRKTLVEELVFPNFHTIAL</sequence>
<comment type="similarity">
    <text evidence="9">Belongs to the MDM12 family.</text>
</comment>
<keyword evidence="8 9" id="KW-0472">Membrane</keyword>
<feature type="region of interest" description="Disordered" evidence="11">
    <location>
        <begin position="337"/>
        <end position="362"/>
    </location>
</feature>
<dbReference type="Proteomes" id="UP000092666">
    <property type="component" value="Unassembled WGS sequence"/>
</dbReference>
<feature type="region of interest" description="Disordered" evidence="11">
    <location>
        <begin position="291"/>
        <end position="318"/>
    </location>
</feature>
<dbReference type="InterPro" id="IPR031468">
    <property type="entry name" value="SMP_LBD"/>
</dbReference>
<feature type="region of interest" description="Disordered" evidence="11">
    <location>
        <begin position="377"/>
        <end position="456"/>
    </location>
</feature>
<dbReference type="PANTHER" id="PTHR28204">
    <property type="entry name" value="MITOCHONDRIAL DISTRIBUTION AND MORPHOLOGY PROTEIN 12"/>
    <property type="match status" value="1"/>
</dbReference>
<accession>A0A1B9GHL1</accession>
<evidence type="ECO:0000256" key="8">
    <source>
        <dbReference type="ARBA" id="ARBA00023136"/>
    </source>
</evidence>
<keyword evidence="6" id="KW-0446">Lipid-binding</keyword>
<keyword evidence="4 9" id="KW-0256">Endoplasmic reticulum</keyword>
<dbReference type="EMBL" id="KI669516">
    <property type="protein sequence ID" value="OCF30475.1"/>
    <property type="molecule type" value="Genomic_DNA"/>
</dbReference>
<keyword evidence="14" id="KW-1185">Reference proteome</keyword>
<keyword evidence="5" id="KW-0445">Lipid transport</keyword>
<dbReference type="GO" id="GO:0008289">
    <property type="term" value="F:lipid binding"/>
    <property type="evidence" value="ECO:0007669"/>
    <property type="project" value="UniProtKB-KW"/>
</dbReference>
<dbReference type="STRING" id="1296120.A0A1B9GHL1"/>
<evidence type="ECO:0000313" key="14">
    <source>
        <dbReference type="Proteomes" id="UP000092666"/>
    </source>
</evidence>
<comment type="function">
    <text evidence="9">Component of the ERMES/MDM complex, which serves as a molecular tether to connect the endoplasmic reticulum (ER) and mitochondria. Components of this complex are involved in the control of mitochondrial shape and protein biogenesis, and function in nonvesicular lipid trafficking between the ER and mitochondria. MDM12 is required for the interaction of the ER-resident membrane protein MMM1 and the outer mitochondrial membrane-resident beta-barrel protein MDM10. The MDM12-MMM1 subcomplex functions in the major beta-barrel assembly pathway that is responsible for biogenesis of all mitochondrial outer membrane beta-barrel proteins, and acts in a late step after the SAM complex. The MDM10-MDM12-MMM1 subcomplex further acts in the TOM40-specific pathway after the action of the MDM12-MMM1 complex. Essential for establishing and maintaining the structure of mitochondria and maintenance of mtDNA nucleoids.</text>
</comment>
<evidence type="ECO:0000259" key="12">
    <source>
        <dbReference type="PROSITE" id="PS51847"/>
    </source>
</evidence>
<dbReference type="GO" id="GO:0015914">
    <property type="term" value="P:phospholipid transport"/>
    <property type="evidence" value="ECO:0007669"/>
    <property type="project" value="TreeGrafter"/>
</dbReference>
<dbReference type="InterPro" id="IPR027532">
    <property type="entry name" value="Mdm12"/>
</dbReference>
<keyword evidence="10" id="KW-0175">Coiled coil</keyword>
<evidence type="ECO:0000256" key="2">
    <source>
        <dbReference type="ARBA" id="ARBA00022448"/>
    </source>
</evidence>
<dbReference type="CDD" id="cd21672">
    <property type="entry name" value="SMP_Mdm12"/>
    <property type="match status" value="1"/>
</dbReference>
<dbReference type="AlphaFoldDB" id="A0A1B9GHL1"/>
<name>A0A1B9GHL1_9TREE</name>
<gene>
    <name evidence="9" type="primary">MDM12</name>
    <name evidence="13" type="ORF">I316_07911</name>
</gene>
<feature type="compositionally biased region" description="Polar residues" evidence="11">
    <location>
        <begin position="420"/>
        <end position="433"/>
    </location>
</feature>
<evidence type="ECO:0000256" key="6">
    <source>
        <dbReference type="ARBA" id="ARBA00023121"/>
    </source>
</evidence>
<comment type="subcellular location">
    <subcellularLocation>
        <location evidence="1">Membrane</location>
    </subcellularLocation>
    <subcellularLocation>
        <location evidence="9">Mitochondrion outer membrane</location>
        <topology evidence="9">Peripheral membrane protein</topology>
        <orientation evidence="9">Cytoplasmic side</orientation>
    </subcellularLocation>
    <subcellularLocation>
        <location evidence="9">Endoplasmic reticulum membrane</location>
        <topology evidence="9">Peripheral membrane protein</topology>
        <orientation evidence="9">Cytoplasmic side</orientation>
    </subcellularLocation>
    <text evidence="9">The ERMES/MDM complex localizes to a few discrete foci (around 10 per single cell), that represent mitochondria-endoplasmic reticulum junctions. These foci are often found next to mtDNA nucleoids.</text>
</comment>
<evidence type="ECO:0000256" key="4">
    <source>
        <dbReference type="ARBA" id="ARBA00022824"/>
    </source>
</evidence>
<dbReference type="GO" id="GO:1990456">
    <property type="term" value="P:mitochondrion-endoplasmic reticulum membrane tethering"/>
    <property type="evidence" value="ECO:0007669"/>
    <property type="project" value="TreeGrafter"/>
</dbReference>
<comment type="subunit">
    <text evidence="9">Component of the ER-mitochondria encounter structure (ERMES) or MDM complex, composed of MMM1, MDM10, MDM12 and MDM34. A MMM1 homodimer associates with one molecule of MDM12 on each side in a pairwise head-to-tail manner, and the SMP-LTD domains of MMM1 and MDM12 generate a continuous hydrophobic tunnel for phospholipid trafficking.</text>
</comment>
<dbReference type="Pfam" id="PF26544">
    <property type="entry name" value="Mdm12"/>
    <property type="match status" value="1"/>
</dbReference>
<evidence type="ECO:0000256" key="3">
    <source>
        <dbReference type="ARBA" id="ARBA00022787"/>
    </source>
</evidence>
<feature type="compositionally biased region" description="Low complexity" evidence="11">
    <location>
        <begin position="386"/>
        <end position="397"/>
    </location>
</feature>
<evidence type="ECO:0000256" key="7">
    <source>
        <dbReference type="ARBA" id="ARBA00023128"/>
    </source>
</evidence>
<reference evidence="14" key="2">
    <citation type="submission" date="2013-12" db="EMBL/GenBank/DDBJ databases">
        <title>Evolution of pathogenesis and genome organization in the Tremellales.</title>
        <authorList>
            <person name="Cuomo C."/>
            <person name="Litvintseva A."/>
            <person name="Heitman J."/>
            <person name="Chen Y."/>
            <person name="Sun S."/>
            <person name="Springer D."/>
            <person name="Dromer F."/>
            <person name="Young S."/>
            <person name="Zeng Q."/>
            <person name="Chapman S."/>
            <person name="Gujja S."/>
            <person name="Saif S."/>
            <person name="Birren B."/>
        </authorList>
    </citation>
    <scope>NUCLEOTIDE SEQUENCE [LARGE SCALE GENOMIC DNA]</scope>
    <source>
        <strain evidence="14">BCC8398</strain>
    </source>
</reference>
<dbReference type="HAMAP" id="MF_03104">
    <property type="entry name" value="Mdm12"/>
    <property type="match status" value="1"/>
</dbReference>